<keyword evidence="4" id="KW-1185">Reference proteome</keyword>
<keyword evidence="1" id="KW-0862">Zinc</keyword>
<accession>A0A4C1WIF5</accession>
<name>A0A4C1WIF5_EUMVA</name>
<dbReference type="PANTHER" id="PTHR47481">
    <property type="match status" value="1"/>
</dbReference>
<proteinExistence type="predicted"/>
<gene>
    <name evidence="3" type="ORF">EVAR_29517_1</name>
</gene>
<sequence>MTSNYLANIPKLKGRENYEEWCFAVQNVLVLENMASAITQRLAASSTETQNSDDAKAKAKLVLTIDPSLYVHIKYAATTYDLWEKLKNLFDDTGYTRKIGLLRKLINIRLENCDSMTQYVTQIVETSQRLQGTGFKISDEWIGALMLAGLPEKYGPMLMAIEHSGIEISADVIKTKLMDMCSEVGSVSVSCSETAFAANNRQRIKYNGNPKYDPKLTVTSKPVKVIKCYRCKQTGHYKNQCPTNSEISKENNPMPLVLYF</sequence>
<evidence type="ECO:0000259" key="2">
    <source>
        <dbReference type="PROSITE" id="PS50158"/>
    </source>
</evidence>
<dbReference type="SMART" id="SM00343">
    <property type="entry name" value="ZnF_C2HC"/>
    <property type="match status" value="1"/>
</dbReference>
<dbReference type="GO" id="GO:0008270">
    <property type="term" value="F:zinc ion binding"/>
    <property type="evidence" value="ECO:0007669"/>
    <property type="project" value="UniProtKB-KW"/>
</dbReference>
<keyword evidence="1" id="KW-0479">Metal-binding</keyword>
<reference evidence="3 4" key="1">
    <citation type="journal article" date="2019" name="Commun. Biol.">
        <title>The bagworm genome reveals a unique fibroin gene that provides high tensile strength.</title>
        <authorList>
            <person name="Kono N."/>
            <person name="Nakamura H."/>
            <person name="Ohtoshi R."/>
            <person name="Tomita M."/>
            <person name="Numata K."/>
            <person name="Arakawa K."/>
        </authorList>
    </citation>
    <scope>NUCLEOTIDE SEQUENCE [LARGE SCALE GENOMIC DNA]</scope>
</reference>
<dbReference type="Pfam" id="PF14223">
    <property type="entry name" value="Retrotran_gag_2"/>
    <property type="match status" value="1"/>
</dbReference>
<evidence type="ECO:0000313" key="4">
    <source>
        <dbReference type="Proteomes" id="UP000299102"/>
    </source>
</evidence>
<dbReference type="OrthoDB" id="7920740at2759"/>
<dbReference type="AlphaFoldDB" id="A0A4C1WIF5"/>
<feature type="domain" description="CCHC-type" evidence="2">
    <location>
        <begin position="227"/>
        <end position="242"/>
    </location>
</feature>
<dbReference type="Pfam" id="PF00098">
    <property type="entry name" value="zf-CCHC"/>
    <property type="match status" value="1"/>
</dbReference>
<dbReference type="Proteomes" id="UP000299102">
    <property type="component" value="Unassembled WGS sequence"/>
</dbReference>
<organism evidence="3 4">
    <name type="scientific">Eumeta variegata</name>
    <name type="common">Bagworm moth</name>
    <name type="synonym">Eumeta japonica</name>
    <dbReference type="NCBI Taxonomy" id="151549"/>
    <lineage>
        <taxon>Eukaryota</taxon>
        <taxon>Metazoa</taxon>
        <taxon>Ecdysozoa</taxon>
        <taxon>Arthropoda</taxon>
        <taxon>Hexapoda</taxon>
        <taxon>Insecta</taxon>
        <taxon>Pterygota</taxon>
        <taxon>Neoptera</taxon>
        <taxon>Endopterygota</taxon>
        <taxon>Lepidoptera</taxon>
        <taxon>Glossata</taxon>
        <taxon>Ditrysia</taxon>
        <taxon>Tineoidea</taxon>
        <taxon>Psychidae</taxon>
        <taxon>Oiketicinae</taxon>
        <taxon>Eumeta</taxon>
    </lineage>
</organism>
<dbReference type="InterPro" id="IPR036875">
    <property type="entry name" value="Znf_CCHC_sf"/>
</dbReference>
<dbReference type="PROSITE" id="PS50158">
    <property type="entry name" value="ZF_CCHC"/>
    <property type="match status" value="1"/>
</dbReference>
<dbReference type="InterPro" id="IPR001878">
    <property type="entry name" value="Znf_CCHC"/>
</dbReference>
<dbReference type="SUPFAM" id="SSF57756">
    <property type="entry name" value="Retrovirus zinc finger-like domains"/>
    <property type="match status" value="1"/>
</dbReference>
<evidence type="ECO:0000256" key="1">
    <source>
        <dbReference type="PROSITE-ProRule" id="PRU00047"/>
    </source>
</evidence>
<keyword evidence="1" id="KW-0863">Zinc-finger</keyword>
<dbReference type="PANTHER" id="PTHR47481:SF36">
    <property type="entry name" value="CCHC-TYPE DOMAIN-CONTAINING PROTEIN"/>
    <property type="match status" value="1"/>
</dbReference>
<comment type="caution">
    <text evidence="3">The sequence shown here is derived from an EMBL/GenBank/DDBJ whole genome shotgun (WGS) entry which is preliminary data.</text>
</comment>
<evidence type="ECO:0000313" key="3">
    <source>
        <dbReference type="EMBL" id="GBP49904.1"/>
    </source>
</evidence>
<dbReference type="GO" id="GO:0003676">
    <property type="term" value="F:nucleic acid binding"/>
    <property type="evidence" value="ECO:0007669"/>
    <property type="project" value="InterPro"/>
</dbReference>
<dbReference type="Gene3D" id="4.10.60.10">
    <property type="entry name" value="Zinc finger, CCHC-type"/>
    <property type="match status" value="1"/>
</dbReference>
<dbReference type="EMBL" id="BGZK01000554">
    <property type="protein sequence ID" value="GBP49904.1"/>
    <property type="molecule type" value="Genomic_DNA"/>
</dbReference>
<protein>
    <submittedName>
        <fullName evidence="3">Retrovirus-related Pol polyprotein from transposon TNT 1-94</fullName>
    </submittedName>
</protein>
<dbReference type="STRING" id="151549.A0A4C1WIF5"/>